<evidence type="ECO:0000313" key="3">
    <source>
        <dbReference type="Proteomes" id="UP001595075"/>
    </source>
</evidence>
<evidence type="ECO:0000313" key="2">
    <source>
        <dbReference type="EMBL" id="KAL2073049.1"/>
    </source>
</evidence>
<dbReference type="PANTHER" id="PTHR35910">
    <property type="entry name" value="2EXR DOMAIN-CONTAINING PROTEIN"/>
    <property type="match status" value="1"/>
</dbReference>
<name>A0ABR4CT30_9HELO</name>
<keyword evidence="3" id="KW-1185">Reference proteome</keyword>
<proteinExistence type="predicted"/>
<reference evidence="2 3" key="1">
    <citation type="journal article" date="2024" name="Commun. Biol.">
        <title>Comparative genomic analysis of thermophilic fungi reveals convergent evolutionary adaptations and gene losses.</title>
        <authorList>
            <person name="Steindorff A.S."/>
            <person name="Aguilar-Pontes M.V."/>
            <person name="Robinson A.J."/>
            <person name="Andreopoulos B."/>
            <person name="LaButti K."/>
            <person name="Kuo A."/>
            <person name="Mondo S."/>
            <person name="Riley R."/>
            <person name="Otillar R."/>
            <person name="Haridas S."/>
            <person name="Lipzen A."/>
            <person name="Grimwood J."/>
            <person name="Schmutz J."/>
            <person name="Clum A."/>
            <person name="Reid I.D."/>
            <person name="Moisan M.C."/>
            <person name="Butler G."/>
            <person name="Nguyen T.T.M."/>
            <person name="Dewar K."/>
            <person name="Conant G."/>
            <person name="Drula E."/>
            <person name="Henrissat B."/>
            <person name="Hansel C."/>
            <person name="Singer S."/>
            <person name="Hutchinson M.I."/>
            <person name="de Vries R.P."/>
            <person name="Natvig D.O."/>
            <person name="Powell A.J."/>
            <person name="Tsang A."/>
            <person name="Grigoriev I.V."/>
        </authorList>
    </citation>
    <scope>NUCLEOTIDE SEQUENCE [LARGE SCALE GENOMIC DNA]</scope>
    <source>
        <strain evidence="2 3">CBS 494.80</strain>
    </source>
</reference>
<evidence type="ECO:0000259" key="1">
    <source>
        <dbReference type="Pfam" id="PF20150"/>
    </source>
</evidence>
<dbReference type="Pfam" id="PF20150">
    <property type="entry name" value="2EXR"/>
    <property type="match status" value="1"/>
</dbReference>
<comment type="caution">
    <text evidence="2">The sequence shown here is derived from an EMBL/GenBank/DDBJ whole genome shotgun (WGS) entry which is preliminary data.</text>
</comment>
<dbReference type="EMBL" id="JAZHXI010000003">
    <property type="protein sequence ID" value="KAL2073049.1"/>
    <property type="molecule type" value="Genomic_DNA"/>
</dbReference>
<gene>
    <name evidence="2" type="ORF">VTL71DRAFT_10373</name>
</gene>
<accession>A0ABR4CT30</accession>
<protein>
    <recommendedName>
        <fullName evidence="1">2EXR domain-containing protein</fullName>
    </recommendedName>
</protein>
<dbReference type="PANTHER" id="PTHR35910:SF1">
    <property type="entry name" value="2EXR DOMAIN-CONTAINING PROTEIN"/>
    <property type="match status" value="1"/>
</dbReference>
<dbReference type="Proteomes" id="UP001595075">
    <property type="component" value="Unassembled WGS sequence"/>
</dbReference>
<feature type="domain" description="2EXR" evidence="1">
    <location>
        <begin position="13"/>
        <end position="109"/>
    </location>
</feature>
<organism evidence="2 3">
    <name type="scientific">Oculimacula yallundae</name>
    <dbReference type="NCBI Taxonomy" id="86028"/>
    <lineage>
        <taxon>Eukaryota</taxon>
        <taxon>Fungi</taxon>
        <taxon>Dikarya</taxon>
        <taxon>Ascomycota</taxon>
        <taxon>Pezizomycotina</taxon>
        <taxon>Leotiomycetes</taxon>
        <taxon>Helotiales</taxon>
        <taxon>Ploettnerulaceae</taxon>
        <taxon>Oculimacula</taxon>
    </lineage>
</organism>
<dbReference type="InterPro" id="IPR045518">
    <property type="entry name" value="2EXR"/>
</dbReference>
<sequence>MATTSQSEALTEFLVFPKLPLELKYEVFSYYLPGPRIIEIVERNLPIGGVQQGPANLNLIQSSIGCFNFPLILLSISKESRKYVQAMYRLAFENVLVHPVYINLNIDILACFSTTVWTTFSTLAQLSGDDQIEFDGIKNLALPAPTPTYNSGALVNLAIEVNANFPNLKQLFVAEPPMYWARVNATPPVPLAQAEIKDLVTLHRQLVFRGVDRGERWEASEVQIVTEGALKLRYPSAAMIRFGVAGPTMSRDILVSATPGRNRGDGDED</sequence>